<organism evidence="4 5">
    <name type="scientific">Blattamonas nauphoetae</name>
    <dbReference type="NCBI Taxonomy" id="2049346"/>
    <lineage>
        <taxon>Eukaryota</taxon>
        <taxon>Metamonada</taxon>
        <taxon>Preaxostyla</taxon>
        <taxon>Oxymonadida</taxon>
        <taxon>Blattamonas</taxon>
    </lineage>
</organism>
<keyword evidence="1" id="KW-0106">Calcium</keyword>
<dbReference type="SUPFAM" id="SSF47473">
    <property type="entry name" value="EF-hand"/>
    <property type="match status" value="1"/>
</dbReference>
<feature type="region of interest" description="Disordered" evidence="2">
    <location>
        <begin position="315"/>
        <end position="402"/>
    </location>
</feature>
<gene>
    <name evidence="4" type="ORF">BLNAU_6445</name>
</gene>
<sequence length="402" mass="46407">MTMKPNRPVKPGTLHFPPHLTGSAKPAVLNEREIQIAFDYLSRGKGFIAREDLEETVKGIKPTSWPQFSDLIEPGERITYDQLMNQLRFFEAGSFDCVREAFNLFRGERNDPLSMLMRGAAVAEAKPTDTSIPIQNKDLLDGGGKKKTRPRLDEVDLDELSDSELEDLLSEEDRIKREEEARKQDKELAETRQKEEDSKAKAQRPKPKFKGSNIITANDICEVMKRLNPGEEFDEEDLLFLSKAPDLDGDGVISFNDFSRLFDEWSRNGLHFGDPILPSELDLVIPPDDPVRTEAKGARNEMRLNATVMEQRMVEEARQKKLQQEEESKRKEEEEEERPKEEDEIDPRYADLPKLFEKKLLERHRTQARIKRGMTMKMSKNAEKQGQQKRDDLDDDDDDIDM</sequence>
<evidence type="ECO:0000313" key="4">
    <source>
        <dbReference type="EMBL" id="KAK2958676.1"/>
    </source>
</evidence>
<reference evidence="4 5" key="1">
    <citation type="journal article" date="2022" name="bioRxiv">
        <title>Genomics of Preaxostyla Flagellates Illuminates Evolutionary Transitions and the Path Towards Mitochondrial Loss.</title>
        <authorList>
            <person name="Novak L.V.F."/>
            <person name="Treitli S.C."/>
            <person name="Pyrih J."/>
            <person name="Halakuc P."/>
            <person name="Pipaliya S.V."/>
            <person name="Vacek V."/>
            <person name="Brzon O."/>
            <person name="Soukal P."/>
            <person name="Eme L."/>
            <person name="Dacks J.B."/>
            <person name="Karnkowska A."/>
            <person name="Elias M."/>
            <person name="Hampl V."/>
        </authorList>
    </citation>
    <scope>NUCLEOTIDE SEQUENCE [LARGE SCALE GENOMIC DNA]</scope>
    <source>
        <strain evidence="4">NAU3</strain>
        <tissue evidence="4">Gut</tissue>
    </source>
</reference>
<keyword evidence="5" id="KW-1185">Reference proteome</keyword>
<feature type="region of interest" description="Disordered" evidence="2">
    <location>
        <begin position="176"/>
        <end position="211"/>
    </location>
</feature>
<dbReference type="PROSITE" id="PS50222">
    <property type="entry name" value="EF_HAND_2"/>
    <property type="match status" value="1"/>
</dbReference>
<evidence type="ECO:0000259" key="3">
    <source>
        <dbReference type="PROSITE" id="PS50222"/>
    </source>
</evidence>
<evidence type="ECO:0000256" key="2">
    <source>
        <dbReference type="SAM" id="MobiDB-lite"/>
    </source>
</evidence>
<dbReference type="InterPro" id="IPR011992">
    <property type="entry name" value="EF-hand-dom_pair"/>
</dbReference>
<feature type="compositionally biased region" description="Basic and acidic residues" evidence="2">
    <location>
        <begin position="176"/>
        <end position="200"/>
    </location>
</feature>
<feature type="region of interest" description="Disordered" evidence="2">
    <location>
        <begin position="124"/>
        <end position="151"/>
    </location>
</feature>
<protein>
    <recommendedName>
        <fullName evidence="3">EF-hand domain-containing protein</fullName>
    </recommendedName>
</protein>
<dbReference type="Proteomes" id="UP001281761">
    <property type="component" value="Unassembled WGS sequence"/>
</dbReference>
<proteinExistence type="predicted"/>
<feature type="compositionally biased region" description="Basic and acidic residues" evidence="2">
    <location>
        <begin position="138"/>
        <end position="151"/>
    </location>
</feature>
<dbReference type="InterPro" id="IPR018247">
    <property type="entry name" value="EF_Hand_1_Ca_BS"/>
</dbReference>
<feature type="compositionally biased region" description="Basic and acidic residues" evidence="2">
    <location>
        <begin position="380"/>
        <end position="392"/>
    </location>
</feature>
<dbReference type="InterPro" id="IPR002048">
    <property type="entry name" value="EF_hand_dom"/>
</dbReference>
<accession>A0ABQ9Y4J5</accession>
<comment type="caution">
    <text evidence="4">The sequence shown here is derived from an EMBL/GenBank/DDBJ whole genome shotgun (WGS) entry which is preliminary data.</text>
</comment>
<evidence type="ECO:0000313" key="5">
    <source>
        <dbReference type="Proteomes" id="UP001281761"/>
    </source>
</evidence>
<dbReference type="Gene3D" id="1.10.238.10">
    <property type="entry name" value="EF-hand"/>
    <property type="match status" value="1"/>
</dbReference>
<feature type="compositionally biased region" description="Basic and acidic residues" evidence="2">
    <location>
        <begin position="315"/>
        <end position="365"/>
    </location>
</feature>
<evidence type="ECO:0000256" key="1">
    <source>
        <dbReference type="ARBA" id="ARBA00022837"/>
    </source>
</evidence>
<name>A0ABQ9Y4J5_9EUKA</name>
<feature type="domain" description="EF-hand" evidence="3">
    <location>
        <begin position="246"/>
        <end position="268"/>
    </location>
</feature>
<dbReference type="PROSITE" id="PS00018">
    <property type="entry name" value="EF_HAND_1"/>
    <property type="match status" value="1"/>
</dbReference>
<dbReference type="EMBL" id="JARBJD010000036">
    <property type="protein sequence ID" value="KAK2958676.1"/>
    <property type="molecule type" value="Genomic_DNA"/>
</dbReference>
<feature type="compositionally biased region" description="Acidic residues" evidence="2">
    <location>
        <begin position="393"/>
        <end position="402"/>
    </location>
</feature>